<protein>
    <recommendedName>
        <fullName evidence="13">Sensor histidine kinase</fullName>
        <ecNumber evidence="13">2.7.13.3</ecNumber>
    </recommendedName>
</protein>
<keyword evidence="6 15" id="KW-0812">Transmembrane</keyword>
<dbReference type="InterPro" id="IPR003594">
    <property type="entry name" value="HATPase_dom"/>
</dbReference>
<dbReference type="AlphaFoldDB" id="A0A2J9PL81"/>
<evidence type="ECO:0000256" key="5">
    <source>
        <dbReference type="ARBA" id="ARBA00022679"/>
    </source>
</evidence>
<evidence type="ECO:0000256" key="10">
    <source>
        <dbReference type="ARBA" id="ARBA00022989"/>
    </source>
</evidence>
<evidence type="ECO:0000256" key="2">
    <source>
        <dbReference type="ARBA" id="ARBA00004651"/>
    </source>
</evidence>
<name>A0A2J9PL81_9LACT</name>
<keyword evidence="14" id="KW-0175">Coiled coil</keyword>
<feature type="transmembrane region" description="Helical" evidence="15">
    <location>
        <begin position="51"/>
        <end position="73"/>
    </location>
</feature>
<dbReference type="InterPro" id="IPR005467">
    <property type="entry name" value="His_kinase_dom"/>
</dbReference>
<dbReference type="PIRSF" id="PIRSF037431">
    <property type="entry name" value="STHK_LiaS"/>
    <property type="match status" value="1"/>
</dbReference>
<evidence type="ECO:0000256" key="1">
    <source>
        <dbReference type="ARBA" id="ARBA00000085"/>
    </source>
</evidence>
<evidence type="ECO:0000313" key="17">
    <source>
        <dbReference type="EMBL" id="PNL90791.1"/>
    </source>
</evidence>
<keyword evidence="11 13" id="KW-0902">Two-component regulatory system</keyword>
<dbReference type="GO" id="GO:0046983">
    <property type="term" value="F:protein dimerization activity"/>
    <property type="evidence" value="ECO:0007669"/>
    <property type="project" value="InterPro"/>
</dbReference>
<evidence type="ECO:0000256" key="11">
    <source>
        <dbReference type="ARBA" id="ARBA00023012"/>
    </source>
</evidence>
<dbReference type="SMART" id="SM00387">
    <property type="entry name" value="HATPase_c"/>
    <property type="match status" value="1"/>
</dbReference>
<evidence type="ECO:0000256" key="13">
    <source>
        <dbReference type="PIRNR" id="PIRNR037431"/>
    </source>
</evidence>
<keyword evidence="9 13" id="KW-0067">ATP-binding</keyword>
<feature type="transmembrane region" description="Helical" evidence="15">
    <location>
        <begin position="7"/>
        <end position="31"/>
    </location>
</feature>
<dbReference type="CDD" id="cd16917">
    <property type="entry name" value="HATPase_UhpB-NarQ-NarX-like"/>
    <property type="match status" value="1"/>
</dbReference>
<dbReference type="SUPFAM" id="SSF55874">
    <property type="entry name" value="ATPase domain of HSP90 chaperone/DNA topoisomerase II/histidine kinase"/>
    <property type="match status" value="1"/>
</dbReference>
<organism evidence="17 18">
    <name type="scientific">Aerococcus viridans</name>
    <dbReference type="NCBI Taxonomy" id="1377"/>
    <lineage>
        <taxon>Bacteria</taxon>
        <taxon>Bacillati</taxon>
        <taxon>Bacillota</taxon>
        <taxon>Bacilli</taxon>
        <taxon>Lactobacillales</taxon>
        <taxon>Aerococcaceae</taxon>
        <taxon>Aerococcus</taxon>
    </lineage>
</organism>
<dbReference type="InterPro" id="IPR011712">
    <property type="entry name" value="Sig_transdc_His_kin_sub3_dim/P"/>
</dbReference>
<evidence type="ECO:0000256" key="7">
    <source>
        <dbReference type="ARBA" id="ARBA00022741"/>
    </source>
</evidence>
<evidence type="ECO:0000256" key="6">
    <source>
        <dbReference type="ARBA" id="ARBA00022692"/>
    </source>
</evidence>
<evidence type="ECO:0000256" key="3">
    <source>
        <dbReference type="ARBA" id="ARBA00022475"/>
    </source>
</evidence>
<dbReference type="EC" id="2.7.13.3" evidence="13"/>
<reference evidence="18" key="1">
    <citation type="submission" date="2017-12" db="EMBL/GenBank/DDBJ databases">
        <title>FDA dAtabase for Regulatory Grade micrObial Sequences (FDA-ARGOS): Supporting development and validation of Infectious Disease Dx tests.</title>
        <authorList>
            <person name="Hoffmann M."/>
            <person name="Allard M."/>
            <person name="Evans P."/>
            <person name="Brown E."/>
            <person name="Tallon L."/>
            <person name="Sadzewicz L."/>
            <person name="Sengamalay N."/>
            <person name="Ott S."/>
            <person name="Godinez A."/>
            <person name="Nagaraj S."/>
            <person name="Vavikolanu K."/>
            <person name="Aluvathingal J."/>
            <person name="Nadendla S."/>
            <person name="Sichtig H."/>
        </authorList>
    </citation>
    <scope>NUCLEOTIDE SEQUENCE [LARGE SCALE GENOMIC DNA]</scope>
    <source>
        <strain evidence="18">FDAARGOS_249</strain>
    </source>
</reference>
<dbReference type="PANTHER" id="PTHR24421">
    <property type="entry name" value="NITRATE/NITRITE SENSOR PROTEIN NARX-RELATED"/>
    <property type="match status" value="1"/>
</dbReference>
<dbReference type="InterPro" id="IPR017202">
    <property type="entry name" value="LiaS/VraS"/>
</dbReference>
<dbReference type="GO" id="GO:0005524">
    <property type="term" value="F:ATP binding"/>
    <property type="evidence" value="ECO:0007669"/>
    <property type="project" value="UniProtKB-UniRule"/>
</dbReference>
<dbReference type="GO" id="GO:0005886">
    <property type="term" value="C:plasma membrane"/>
    <property type="evidence" value="ECO:0007669"/>
    <property type="project" value="UniProtKB-SubCell"/>
</dbReference>
<dbReference type="PANTHER" id="PTHR24421:SF37">
    <property type="entry name" value="SENSOR HISTIDINE KINASE NARS"/>
    <property type="match status" value="1"/>
</dbReference>
<dbReference type="Pfam" id="PF02518">
    <property type="entry name" value="HATPase_c"/>
    <property type="match status" value="1"/>
</dbReference>
<dbReference type="Gene3D" id="3.30.565.10">
    <property type="entry name" value="Histidine kinase-like ATPase, C-terminal domain"/>
    <property type="match status" value="1"/>
</dbReference>
<dbReference type="EMBL" id="NBTM02000001">
    <property type="protein sequence ID" value="PNL90791.1"/>
    <property type="molecule type" value="Genomic_DNA"/>
</dbReference>
<dbReference type="InterPro" id="IPR050482">
    <property type="entry name" value="Sensor_HK_TwoCompSys"/>
</dbReference>
<comment type="catalytic activity">
    <reaction evidence="1 13">
        <text>ATP + protein L-histidine = ADP + protein N-phospho-L-histidine.</text>
        <dbReference type="EC" id="2.7.13.3"/>
    </reaction>
</comment>
<evidence type="ECO:0000313" key="18">
    <source>
        <dbReference type="Proteomes" id="UP000192813"/>
    </source>
</evidence>
<evidence type="ECO:0000256" key="8">
    <source>
        <dbReference type="ARBA" id="ARBA00022777"/>
    </source>
</evidence>
<keyword evidence="7 13" id="KW-0547">Nucleotide-binding</keyword>
<comment type="subcellular location">
    <subcellularLocation>
        <location evidence="2 13">Cell membrane</location>
        <topology evidence="2 13">Multi-pass membrane protein</topology>
    </subcellularLocation>
</comment>
<evidence type="ECO:0000256" key="15">
    <source>
        <dbReference type="SAM" id="Phobius"/>
    </source>
</evidence>
<dbReference type="Gene3D" id="1.20.5.1930">
    <property type="match status" value="1"/>
</dbReference>
<dbReference type="RefSeq" id="WP_083067571.1">
    <property type="nucleotide sequence ID" value="NZ_JALXKY010000010.1"/>
</dbReference>
<dbReference type="InterPro" id="IPR036890">
    <property type="entry name" value="HATPase_C_sf"/>
</dbReference>
<keyword evidence="8 13" id="KW-0418">Kinase</keyword>
<evidence type="ECO:0000256" key="4">
    <source>
        <dbReference type="ARBA" id="ARBA00022553"/>
    </source>
</evidence>
<dbReference type="PROSITE" id="PS50109">
    <property type="entry name" value="HIS_KIN"/>
    <property type="match status" value="1"/>
</dbReference>
<comment type="caution">
    <text evidence="17">The sequence shown here is derived from an EMBL/GenBank/DDBJ whole genome shotgun (WGS) entry which is preliminary data.</text>
</comment>
<dbReference type="GO" id="GO:0000155">
    <property type="term" value="F:phosphorelay sensor kinase activity"/>
    <property type="evidence" value="ECO:0007669"/>
    <property type="project" value="UniProtKB-UniRule"/>
</dbReference>
<accession>A0A2J9PL81</accession>
<evidence type="ECO:0000256" key="14">
    <source>
        <dbReference type="SAM" id="Coils"/>
    </source>
</evidence>
<dbReference type="Pfam" id="PF07730">
    <property type="entry name" value="HisKA_3"/>
    <property type="match status" value="1"/>
</dbReference>
<proteinExistence type="predicted"/>
<feature type="coiled-coil region" evidence="14">
    <location>
        <begin position="107"/>
        <end position="134"/>
    </location>
</feature>
<evidence type="ECO:0000259" key="16">
    <source>
        <dbReference type="PROSITE" id="PS50109"/>
    </source>
</evidence>
<dbReference type="Proteomes" id="UP000192813">
    <property type="component" value="Unassembled WGS sequence"/>
</dbReference>
<keyword evidence="3 13" id="KW-1003">Cell membrane</keyword>
<keyword evidence="5 13" id="KW-0808">Transferase</keyword>
<keyword evidence="10 15" id="KW-1133">Transmembrane helix</keyword>
<feature type="domain" description="Histidine kinase" evidence="16">
    <location>
        <begin position="153"/>
        <end position="348"/>
    </location>
</feature>
<evidence type="ECO:0000256" key="12">
    <source>
        <dbReference type="ARBA" id="ARBA00023136"/>
    </source>
</evidence>
<sequence length="353" mass="40497">MRGRRFLTIFIVLWLSLLTVSLGTYIFLILAPNTMNVDGSYLEFARLILPFMYLLVIDIVISLIATLILYFFLYKDENKLTAKLSALATRKYDSPIFQEIETGVYAGQQIDEQIERLRAMLQNMEMALQAKTVADEATSEMNRNELVKEERQRIARELHDSVSQQLFAMTMILSAIQEQADNMDPVNRQLIDKVADMVDQAQAEMRSLLLHLRPISLTNQSLAEGIEQLFRELETKVKINFEATVTDVQLLPEVENHLFRIVQELLSNSLRHAKAQIIECHLYEKDRNIYLRFSDDGVGFDTDKELLQNGGYGLKNIQERVAQLGGSVNIISFENQGTLIQIVIPRKMEGIYD</sequence>
<gene>
    <name evidence="17" type="ORF">A6J77_000325</name>
</gene>
<keyword evidence="12 13" id="KW-0472">Membrane</keyword>
<evidence type="ECO:0000256" key="9">
    <source>
        <dbReference type="ARBA" id="ARBA00022840"/>
    </source>
</evidence>
<keyword evidence="4" id="KW-0597">Phosphoprotein</keyword>